<protein>
    <recommendedName>
        <fullName evidence="5">Mid2 domain-containing protein</fullName>
    </recommendedName>
</protein>
<keyword evidence="2" id="KW-1133">Transmembrane helix</keyword>
<comment type="caution">
    <text evidence="3">The sequence shown here is derived from an EMBL/GenBank/DDBJ whole genome shotgun (WGS) entry which is preliminary data.</text>
</comment>
<dbReference type="EMBL" id="LFZN01000210">
    <property type="protein sequence ID" value="KXS95548.1"/>
    <property type="molecule type" value="Genomic_DNA"/>
</dbReference>
<evidence type="ECO:0000256" key="2">
    <source>
        <dbReference type="SAM" id="Phobius"/>
    </source>
</evidence>
<dbReference type="STRING" id="321146.A0A139GZH8"/>
<dbReference type="Proteomes" id="UP000070133">
    <property type="component" value="Unassembled WGS sequence"/>
</dbReference>
<name>A0A139GZH8_9PEZI</name>
<proteinExistence type="predicted"/>
<reference evidence="3 4" key="1">
    <citation type="submission" date="2015-07" db="EMBL/GenBank/DDBJ databases">
        <title>Comparative genomics of the Sigatoka disease complex on banana suggests a link between parallel evolutionary changes in Pseudocercospora fijiensis and Pseudocercospora eumusae and increased virulence on the banana host.</title>
        <authorList>
            <person name="Chang T.-C."/>
            <person name="Salvucci A."/>
            <person name="Crous P.W."/>
            <person name="Stergiopoulos I."/>
        </authorList>
    </citation>
    <scope>NUCLEOTIDE SEQUENCE [LARGE SCALE GENOMIC DNA]</scope>
    <source>
        <strain evidence="3 4">CBS 114824</strain>
    </source>
</reference>
<keyword evidence="2" id="KW-0472">Membrane</keyword>
<dbReference type="AlphaFoldDB" id="A0A139GZH8"/>
<dbReference type="NCBIfam" id="TIGR01167">
    <property type="entry name" value="LPXTG_anchor"/>
    <property type="match status" value="1"/>
</dbReference>
<feature type="transmembrane region" description="Helical" evidence="2">
    <location>
        <begin position="192"/>
        <end position="213"/>
    </location>
</feature>
<evidence type="ECO:0000313" key="4">
    <source>
        <dbReference type="Proteomes" id="UP000070133"/>
    </source>
</evidence>
<accession>A0A139GZH8</accession>
<organism evidence="3 4">
    <name type="scientific">Pseudocercospora eumusae</name>
    <dbReference type="NCBI Taxonomy" id="321146"/>
    <lineage>
        <taxon>Eukaryota</taxon>
        <taxon>Fungi</taxon>
        <taxon>Dikarya</taxon>
        <taxon>Ascomycota</taxon>
        <taxon>Pezizomycotina</taxon>
        <taxon>Dothideomycetes</taxon>
        <taxon>Dothideomycetidae</taxon>
        <taxon>Mycosphaerellales</taxon>
        <taxon>Mycosphaerellaceae</taxon>
        <taxon>Pseudocercospora</taxon>
    </lineage>
</organism>
<evidence type="ECO:0008006" key="5">
    <source>
        <dbReference type="Google" id="ProtNLM"/>
    </source>
</evidence>
<gene>
    <name evidence="3" type="ORF">AC578_5262</name>
</gene>
<evidence type="ECO:0000313" key="3">
    <source>
        <dbReference type="EMBL" id="KXS95548.1"/>
    </source>
</evidence>
<keyword evidence="4" id="KW-1185">Reference proteome</keyword>
<feature type="region of interest" description="Disordered" evidence="1">
    <location>
        <begin position="224"/>
        <end position="253"/>
    </location>
</feature>
<keyword evidence="2" id="KW-0812">Transmembrane</keyword>
<feature type="region of interest" description="Disordered" evidence="1">
    <location>
        <begin position="140"/>
        <end position="160"/>
    </location>
</feature>
<evidence type="ECO:0000256" key="1">
    <source>
        <dbReference type="SAM" id="MobiDB-lite"/>
    </source>
</evidence>
<sequence>MAAVSTSMADTTLYIPSGITIWTVSLPSGSTVAEISTDATVSNSFGLWIPGTITTSTTLDIQSLVSELAGSSSDADNVYELKAGYLLEDSTTAFDISNEVTLPPGGTILIPYLASIPTELSVADYIAALATALGEVTTTSTSTSTTSATSSTSTHSALRASSRTIATLPTQTGSAEAKFQEQSKGLATGAKAGIAVGVIVGVLALSVAAFLLWRRRRKISLKSHSATPGLAESELQTEGKPEVELSQTRIRQI</sequence>